<dbReference type="SUPFAM" id="SSF56204">
    <property type="entry name" value="Hect, E3 ligase catalytic domain"/>
    <property type="match status" value="1"/>
</dbReference>
<comment type="caution">
    <text evidence="1">The sequence shown here is derived from an EMBL/GenBank/DDBJ whole genome shotgun (WGS) entry which is preliminary data.</text>
</comment>
<dbReference type="Gene3D" id="3.90.1750.10">
    <property type="entry name" value="Hect, E3 ligase catalytic domains"/>
    <property type="match status" value="1"/>
</dbReference>
<organism evidence="1 2">
    <name type="scientific">Synaphobranchus kaupii</name>
    <name type="common">Kaup's arrowtooth eel</name>
    <dbReference type="NCBI Taxonomy" id="118154"/>
    <lineage>
        <taxon>Eukaryota</taxon>
        <taxon>Metazoa</taxon>
        <taxon>Chordata</taxon>
        <taxon>Craniata</taxon>
        <taxon>Vertebrata</taxon>
        <taxon>Euteleostomi</taxon>
        <taxon>Actinopterygii</taxon>
        <taxon>Neopterygii</taxon>
        <taxon>Teleostei</taxon>
        <taxon>Anguilliformes</taxon>
        <taxon>Synaphobranchidae</taxon>
        <taxon>Synaphobranchus</taxon>
    </lineage>
</organism>
<gene>
    <name evidence="1" type="ORF">SKAU_G00136480</name>
</gene>
<reference evidence="1" key="1">
    <citation type="journal article" date="2023" name="Science">
        <title>Genome structures resolve the early diversification of teleost fishes.</title>
        <authorList>
            <person name="Parey E."/>
            <person name="Louis A."/>
            <person name="Montfort J."/>
            <person name="Bouchez O."/>
            <person name="Roques C."/>
            <person name="Iampietro C."/>
            <person name="Lluch J."/>
            <person name="Castinel A."/>
            <person name="Donnadieu C."/>
            <person name="Desvignes T."/>
            <person name="Floi Bucao C."/>
            <person name="Jouanno E."/>
            <person name="Wen M."/>
            <person name="Mejri S."/>
            <person name="Dirks R."/>
            <person name="Jansen H."/>
            <person name="Henkel C."/>
            <person name="Chen W.J."/>
            <person name="Zahm M."/>
            <person name="Cabau C."/>
            <person name="Klopp C."/>
            <person name="Thompson A.W."/>
            <person name="Robinson-Rechavi M."/>
            <person name="Braasch I."/>
            <person name="Lecointre G."/>
            <person name="Bobe J."/>
            <person name="Postlethwait J.H."/>
            <person name="Berthelot C."/>
            <person name="Roest Crollius H."/>
            <person name="Guiguen Y."/>
        </authorList>
    </citation>
    <scope>NUCLEOTIDE SEQUENCE</scope>
    <source>
        <strain evidence="1">WJC10195</strain>
    </source>
</reference>
<evidence type="ECO:0000313" key="1">
    <source>
        <dbReference type="EMBL" id="KAJ8364817.1"/>
    </source>
</evidence>
<dbReference type="OrthoDB" id="8911154at2759"/>
<sequence length="347" mass="39451">MLDLKVPMILNKMFCVGLTQKLRGGRASTFVSRDNMLERGLKLWQRQKTGGPANELKITFIGEAGIDTGALRKEFMSEMVAGIEMRLFEGGEKGKIPKYSITDLDQNYFRVAGEIRKLSPLIQKIENATDVTRYTEEILNCGYTGPITLEHKDSIVRAVVLHATTKRTPMLQQLQEGLELYQLLSVMQRKPKECRNLFVIGDDDKVDSHYIISSLAPVMSETGSVKQRTETQILDFFQDFLLELEDGDTSQPDEEDDGATLSVPRLMQWLTGQAHRHLLVSERENFKIEVLFDHTCLERMPNHTVCYPVVSACSTTITFPTAHLKDSHAFKSNLEIAIRYDSRFDRV</sequence>
<dbReference type="AlphaFoldDB" id="A0A9Q1J1Q8"/>
<dbReference type="EMBL" id="JAINUF010000004">
    <property type="protein sequence ID" value="KAJ8364817.1"/>
    <property type="molecule type" value="Genomic_DNA"/>
</dbReference>
<evidence type="ECO:0000313" key="2">
    <source>
        <dbReference type="Proteomes" id="UP001152622"/>
    </source>
</evidence>
<proteinExistence type="predicted"/>
<keyword evidence="2" id="KW-1185">Reference proteome</keyword>
<accession>A0A9Q1J1Q8</accession>
<evidence type="ECO:0008006" key="3">
    <source>
        <dbReference type="Google" id="ProtNLM"/>
    </source>
</evidence>
<dbReference type="Proteomes" id="UP001152622">
    <property type="component" value="Chromosome 4"/>
</dbReference>
<protein>
    <recommendedName>
        <fullName evidence="3">HECT domain-containing protein</fullName>
    </recommendedName>
</protein>
<dbReference type="InterPro" id="IPR035983">
    <property type="entry name" value="Hect_E3_ubiquitin_ligase"/>
</dbReference>
<dbReference type="GO" id="GO:0004842">
    <property type="term" value="F:ubiquitin-protein transferase activity"/>
    <property type="evidence" value="ECO:0007669"/>
    <property type="project" value="InterPro"/>
</dbReference>
<name>A0A9Q1J1Q8_SYNKA</name>